<evidence type="ECO:0000259" key="8">
    <source>
        <dbReference type="Pfam" id="PF01435"/>
    </source>
</evidence>
<dbReference type="OrthoDB" id="360839at2759"/>
<dbReference type="InterPro" id="IPR001915">
    <property type="entry name" value="Peptidase_M48"/>
</dbReference>
<evidence type="ECO:0000256" key="3">
    <source>
        <dbReference type="ARBA" id="ARBA00022801"/>
    </source>
</evidence>
<feature type="transmembrane region" description="Helical" evidence="7">
    <location>
        <begin position="112"/>
        <end position="130"/>
    </location>
</feature>
<keyword evidence="3 6" id="KW-0378">Hydrolase</keyword>
<evidence type="ECO:0000256" key="4">
    <source>
        <dbReference type="ARBA" id="ARBA00022833"/>
    </source>
</evidence>
<dbReference type="GeneID" id="26261856"/>
<evidence type="ECO:0000313" key="10">
    <source>
        <dbReference type="Proteomes" id="UP000031056"/>
    </source>
</evidence>
<feature type="domain" description="Peptidase M48" evidence="8">
    <location>
        <begin position="233"/>
        <end position="403"/>
    </location>
</feature>
<dbReference type="EMBL" id="JOKQ01000005">
    <property type="protein sequence ID" value="KHN69793.1"/>
    <property type="molecule type" value="Genomic_DNA"/>
</dbReference>
<gene>
    <name evidence="9" type="ORF">M896_052030</name>
</gene>
<feature type="transmembrane region" description="Helical" evidence="7">
    <location>
        <begin position="171"/>
        <end position="195"/>
    </location>
</feature>
<keyword evidence="5 6" id="KW-0482">Metalloprotease</keyword>
<keyword evidence="7" id="KW-1133">Transmembrane helix</keyword>
<accession>A0A0B2UKE7</accession>
<comment type="cofactor">
    <cofactor evidence="6">
        <name>Zn(2+)</name>
        <dbReference type="ChEBI" id="CHEBI:29105"/>
    </cofactor>
    <text evidence="6">Binds 1 zinc ion per subunit.</text>
</comment>
<evidence type="ECO:0000313" key="9">
    <source>
        <dbReference type="EMBL" id="KHN69793.1"/>
    </source>
</evidence>
<feature type="transmembrane region" description="Helical" evidence="7">
    <location>
        <begin position="285"/>
        <end position="307"/>
    </location>
</feature>
<keyword evidence="4 6" id="KW-0862">Zinc</keyword>
<dbReference type="VEuPathDB" id="MicrosporidiaDB:M896_052030"/>
<dbReference type="HOGENOM" id="CLU_055667_0_0_1"/>
<keyword evidence="7" id="KW-0472">Membrane</keyword>
<protein>
    <submittedName>
        <fullName evidence="9">Peptidase M48 domain-containing protein</fullName>
    </submittedName>
</protein>
<comment type="similarity">
    <text evidence="6">Belongs to the peptidase M48 family.</text>
</comment>
<dbReference type="GO" id="GO:0006508">
    <property type="term" value="P:proteolysis"/>
    <property type="evidence" value="ECO:0007669"/>
    <property type="project" value="UniProtKB-KW"/>
</dbReference>
<feature type="transmembrane region" description="Helical" evidence="7">
    <location>
        <begin position="72"/>
        <end position="91"/>
    </location>
</feature>
<feature type="transmembrane region" description="Helical" evidence="7">
    <location>
        <begin position="319"/>
        <end position="340"/>
    </location>
</feature>
<evidence type="ECO:0000256" key="6">
    <source>
        <dbReference type="RuleBase" id="RU003983"/>
    </source>
</evidence>
<dbReference type="InParanoid" id="A0A0B2UKE7"/>
<keyword evidence="7" id="KW-0812">Transmembrane</keyword>
<organism evidence="9 10">
    <name type="scientific">Ordospora colligata OC4</name>
    <dbReference type="NCBI Taxonomy" id="1354746"/>
    <lineage>
        <taxon>Eukaryota</taxon>
        <taxon>Fungi</taxon>
        <taxon>Fungi incertae sedis</taxon>
        <taxon>Microsporidia</taxon>
        <taxon>Ordosporidae</taxon>
        <taxon>Ordospora</taxon>
    </lineage>
</organism>
<dbReference type="STRING" id="1354746.A0A0B2UKE7"/>
<name>A0A0B2UKE7_9MICR</name>
<dbReference type="GO" id="GO:0046872">
    <property type="term" value="F:metal ion binding"/>
    <property type="evidence" value="ECO:0007669"/>
    <property type="project" value="UniProtKB-KW"/>
</dbReference>
<dbReference type="GO" id="GO:0004222">
    <property type="term" value="F:metalloendopeptidase activity"/>
    <property type="evidence" value="ECO:0007669"/>
    <property type="project" value="InterPro"/>
</dbReference>
<keyword evidence="1 6" id="KW-0645">Protease</keyword>
<feature type="transmembrane region" description="Helical" evidence="7">
    <location>
        <begin position="142"/>
        <end position="164"/>
    </location>
</feature>
<sequence>MKHFWKGSVYVFFALTYLALSLEALNIFSVQKDLDSGKTGLEGNLAANEMAKSDESYAPALRQTLSKRKIEIFVSLAVHTMHLLACIMFFATSARNKSLKLMDKLFGNIFKLGLVFLTFMLSMLMIDMIFDYTVAFLGKNPPFGTVLLICLCATVIVLPVFVFISTKLLRIFDITFIIACYLSYFALEILEVIFISDVNSAKMIKVAPEMFSESVQMVVSEQGLSESIYRERIAGNDVNAALIGIGSEERIEIYGSIQDIDKKELESIMMHEAGHSYYNSLAKKILVFFLLLITEMGILVFIFNKYTDKFVCENITKECSFVALACIYFVSVRPWIFILYNLTSQSTEISADILTKKYNYNDTLASVLYKISIQSFEFLAPSPMYNLLNSLHPSTLSRIEYLSN</sequence>
<keyword evidence="10" id="KW-1185">Reference proteome</keyword>
<keyword evidence="2" id="KW-0479">Metal-binding</keyword>
<dbReference type="RefSeq" id="XP_014563835.1">
    <property type="nucleotide sequence ID" value="XM_014708349.1"/>
</dbReference>
<evidence type="ECO:0000256" key="2">
    <source>
        <dbReference type="ARBA" id="ARBA00022723"/>
    </source>
</evidence>
<reference evidence="9 10" key="1">
    <citation type="journal article" date="2014" name="MBio">
        <title>The Ordospora colligata genome; evolution of extreme reduction in microsporidia and host-to-parasite horizontal gene transfer.</title>
        <authorList>
            <person name="Pombert J.-F."/>
            <person name="Haag K.L."/>
            <person name="Beidas S."/>
            <person name="Ebert D."/>
            <person name="Keeling P.J."/>
        </authorList>
    </citation>
    <scope>NUCLEOTIDE SEQUENCE [LARGE SCALE GENOMIC DNA]</scope>
    <source>
        <strain evidence="9 10">OC4</strain>
    </source>
</reference>
<proteinExistence type="inferred from homology"/>
<dbReference type="Proteomes" id="UP000031056">
    <property type="component" value="Unassembled WGS sequence"/>
</dbReference>
<dbReference type="Pfam" id="PF01435">
    <property type="entry name" value="Peptidase_M48"/>
    <property type="match status" value="1"/>
</dbReference>
<evidence type="ECO:0000256" key="7">
    <source>
        <dbReference type="SAM" id="Phobius"/>
    </source>
</evidence>
<evidence type="ECO:0000256" key="5">
    <source>
        <dbReference type="ARBA" id="ARBA00023049"/>
    </source>
</evidence>
<comment type="caution">
    <text evidence="9">The sequence shown here is derived from an EMBL/GenBank/DDBJ whole genome shotgun (WGS) entry which is preliminary data.</text>
</comment>
<dbReference type="AlphaFoldDB" id="A0A0B2UKE7"/>
<evidence type="ECO:0000256" key="1">
    <source>
        <dbReference type="ARBA" id="ARBA00022670"/>
    </source>
</evidence>